<feature type="chain" id="PRO_5005125861" description="Carboxylic ester hydrolase" evidence="3">
    <location>
        <begin position="17"/>
        <end position="497"/>
    </location>
</feature>
<dbReference type="KEGG" id="ani:ANIA_10908"/>
<dbReference type="Proteomes" id="UP000000560">
    <property type="component" value="Chromosome IV"/>
</dbReference>
<reference evidence="6" key="2">
    <citation type="journal article" date="2009" name="Fungal Genet. Biol.">
        <title>The 2008 update of the Aspergillus nidulans genome annotation: a community effort.</title>
        <authorList>
            <person name="Wortman J.R."/>
            <person name="Gilsenan J.M."/>
            <person name="Joardar V."/>
            <person name="Deegan J."/>
            <person name="Clutterbuck J."/>
            <person name="Andersen M.R."/>
            <person name="Archer D."/>
            <person name="Bencina M."/>
            <person name="Braus G."/>
            <person name="Coutinho P."/>
            <person name="von Dohren H."/>
            <person name="Doonan J."/>
            <person name="Driessen A.J."/>
            <person name="Durek P."/>
            <person name="Espeso E."/>
            <person name="Fekete E."/>
            <person name="Flipphi M."/>
            <person name="Estrada C.G."/>
            <person name="Geysens S."/>
            <person name="Goldman G."/>
            <person name="de Groot P.W."/>
            <person name="Hansen K."/>
            <person name="Harris S.D."/>
            <person name="Heinekamp T."/>
            <person name="Helmstaedt K."/>
            <person name="Henrissat B."/>
            <person name="Hofmann G."/>
            <person name="Homan T."/>
            <person name="Horio T."/>
            <person name="Horiuchi H."/>
            <person name="James S."/>
            <person name="Jones M."/>
            <person name="Karaffa L."/>
            <person name="Karanyi Z."/>
            <person name="Kato M."/>
            <person name="Keller N."/>
            <person name="Kelly D.E."/>
            <person name="Kiel J.A."/>
            <person name="Kim J.M."/>
            <person name="van der Klei I.J."/>
            <person name="Klis F.M."/>
            <person name="Kovalchuk A."/>
            <person name="Krasevec N."/>
            <person name="Kubicek C.P."/>
            <person name="Liu B."/>
            <person name="Maccabe A."/>
            <person name="Meyer V."/>
            <person name="Mirabito P."/>
            <person name="Miskei M."/>
            <person name="Mos M."/>
            <person name="Mullins J."/>
            <person name="Nelson D.R."/>
            <person name="Nielsen J."/>
            <person name="Oakley B.R."/>
            <person name="Osmani S.A."/>
            <person name="Pakula T."/>
            <person name="Paszewski A."/>
            <person name="Paulsen I."/>
            <person name="Pilsyk S."/>
            <person name="Pocsi I."/>
            <person name="Punt P.J."/>
            <person name="Ram A.F."/>
            <person name="Ren Q."/>
            <person name="Robellet X."/>
            <person name="Robson G."/>
            <person name="Seiboth B."/>
            <person name="van Solingen P."/>
            <person name="Specht T."/>
            <person name="Sun J."/>
            <person name="Taheri-Talesh N."/>
            <person name="Takeshita N."/>
            <person name="Ussery D."/>
            <person name="vanKuyk P.A."/>
            <person name="Visser H."/>
            <person name="van de Vondervoort P.J."/>
            <person name="de Vries R.P."/>
            <person name="Walton J."/>
            <person name="Xiang X."/>
            <person name="Xiong Y."/>
            <person name="Zeng A.P."/>
            <person name="Brandt B.W."/>
            <person name="Cornell M.J."/>
            <person name="van den Hondel C.A."/>
            <person name="Visser J."/>
            <person name="Oliver S.G."/>
            <person name="Turner G."/>
        </authorList>
    </citation>
    <scope>GENOME REANNOTATION</scope>
    <source>
        <strain evidence="6">FGSC A4 / ATCC 38163 / CBS 112.46 / NRRL 194 / M139</strain>
    </source>
</reference>
<evidence type="ECO:0000259" key="4">
    <source>
        <dbReference type="Pfam" id="PF00135"/>
    </source>
</evidence>
<dbReference type="PANTHER" id="PTHR43918">
    <property type="entry name" value="ACETYLCHOLINESTERASE"/>
    <property type="match status" value="1"/>
</dbReference>
<dbReference type="STRING" id="227321.C8VD02"/>
<keyword evidence="3" id="KW-0732">Signal</keyword>
<evidence type="ECO:0000256" key="3">
    <source>
        <dbReference type="RuleBase" id="RU361235"/>
    </source>
</evidence>
<dbReference type="PANTHER" id="PTHR43918:SF4">
    <property type="entry name" value="CARBOXYLIC ESTER HYDROLASE"/>
    <property type="match status" value="1"/>
</dbReference>
<feature type="signal peptide" evidence="3">
    <location>
        <begin position="1"/>
        <end position="16"/>
    </location>
</feature>
<dbReference type="AlphaFoldDB" id="C8VD02"/>
<evidence type="ECO:0000313" key="6">
    <source>
        <dbReference type="Proteomes" id="UP000000560"/>
    </source>
</evidence>
<dbReference type="EC" id="3.1.1.-" evidence="3"/>
<dbReference type="EMBL" id="BN001304">
    <property type="protein sequence ID" value="CBF78842.1"/>
    <property type="molecule type" value="Genomic_DNA"/>
</dbReference>
<dbReference type="Pfam" id="PF00135">
    <property type="entry name" value="COesterase"/>
    <property type="match status" value="1"/>
</dbReference>
<dbReference type="InterPro" id="IPR029058">
    <property type="entry name" value="AB_hydrolase_fold"/>
</dbReference>
<dbReference type="PROSITE" id="PS00122">
    <property type="entry name" value="CARBOXYLESTERASE_B_1"/>
    <property type="match status" value="1"/>
</dbReference>
<comment type="similarity">
    <text evidence="1 3">Belongs to the type-B carboxylesterase/lipase family.</text>
</comment>
<evidence type="ECO:0000256" key="1">
    <source>
        <dbReference type="ARBA" id="ARBA00005964"/>
    </source>
</evidence>
<dbReference type="eggNOG" id="KOG4389">
    <property type="taxonomic scope" value="Eukaryota"/>
</dbReference>
<evidence type="ECO:0000313" key="5">
    <source>
        <dbReference type="EMBL" id="CBF78842.1"/>
    </source>
</evidence>
<dbReference type="InterPro" id="IPR019826">
    <property type="entry name" value="Carboxylesterase_B_AS"/>
</dbReference>
<dbReference type="HOGENOM" id="CLU_006586_15_1_1"/>
<evidence type="ECO:0000256" key="2">
    <source>
        <dbReference type="ARBA" id="ARBA00022801"/>
    </source>
</evidence>
<dbReference type="SUPFAM" id="SSF53474">
    <property type="entry name" value="alpha/beta-Hydrolases"/>
    <property type="match status" value="1"/>
</dbReference>
<sequence>MLFETFLSLLPVAALATAVSTHPQTPSDLIVATSSGIVHGIYNDTAHKVRAFLGIPYAEPATGDLRFAPPQPRAPSQHPINASSFGAPCPQVYNYDNESIWNVLPYRIRNVEDMSEECLFVNIWTPAEHQTKKSGAGRKGKAVMLFIHGGGFGEGAGSVGFYDGVDLASSEDVVVVTFNYRLNVFGYPNAPGLDPAEQNLGLLDQRLAVQWVHQNIANFGGDPDRILLFGQSAGGASVDAYAYAYPEDPLVSGFVLQSGTVSLFNNADTAHANWNRLSTAVGCSAGDGSLACMRSVSFSRILEVLGNGSYTFTPVADNRTVFSDYIARAKAGGLARLVRIRTPLTRCQPTLAGINAREFSAGFPLSQSSINETAVTEDLFGSFSCPAYQAVKTRLRQHIPTWRYVYHGNFTNLSPKPWLGAYHSGAWVAFAQNRHTGLEDYGWPLFTFNETTLVNLAVDNRPGAVLGSAEDWDRHCRGDVYIGYTIPDSLQLHVYNM</sequence>
<dbReference type="InterPro" id="IPR002018">
    <property type="entry name" value="CarbesteraseB"/>
</dbReference>
<dbReference type="VEuPathDB" id="FungiDB:AN10908"/>
<gene>
    <name evidence="5" type="ORF">ANIA_10908</name>
</gene>
<proteinExistence type="inferred from homology"/>
<dbReference type="Gene3D" id="3.40.50.1820">
    <property type="entry name" value="alpha/beta hydrolase"/>
    <property type="match status" value="1"/>
</dbReference>
<keyword evidence="6" id="KW-1185">Reference proteome</keyword>
<name>C8VD02_EMENI</name>
<dbReference type="OMA" id="IMNYRVN"/>
<reference evidence="6" key="1">
    <citation type="journal article" date="2005" name="Nature">
        <title>Sequencing of Aspergillus nidulans and comparative analysis with A. fumigatus and A. oryzae.</title>
        <authorList>
            <person name="Galagan J.E."/>
            <person name="Calvo S.E."/>
            <person name="Cuomo C."/>
            <person name="Ma L.J."/>
            <person name="Wortman J.R."/>
            <person name="Batzoglou S."/>
            <person name="Lee S.I."/>
            <person name="Basturkmen M."/>
            <person name="Spevak C.C."/>
            <person name="Clutterbuck J."/>
            <person name="Kapitonov V."/>
            <person name="Jurka J."/>
            <person name="Scazzocchio C."/>
            <person name="Farman M."/>
            <person name="Butler J."/>
            <person name="Purcell S."/>
            <person name="Harris S."/>
            <person name="Braus G.H."/>
            <person name="Draht O."/>
            <person name="Busch S."/>
            <person name="D'Enfert C."/>
            <person name="Bouchier C."/>
            <person name="Goldman G.H."/>
            <person name="Bell-Pedersen D."/>
            <person name="Griffiths-Jones S."/>
            <person name="Doonan J.H."/>
            <person name="Yu J."/>
            <person name="Vienken K."/>
            <person name="Pain A."/>
            <person name="Freitag M."/>
            <person name="Selker E.U."/>
            <person name="Archer D.B."/>
            <person name="Penalva M.A."/>
            <person name="Oakley B.R."/>
            <person name="Momany M."/>
            <person name="Tanaka T."/>
            <person name="Kumagai T."/>
            <person name="Asai K."/>
            <person name="Machida M."/>
            <person name="Nierman W.C."/>
            <person name="Denning D.W."/>
            <person name="Caddick M."/>
            <person name="Hynes M."/>
            <person name="Paoletti M."/>
            <person name="Fischer R."/>
            <person name="Miller B."/>
            <person name="Dyer P."/>
            <person name="Sachs M.S."/>
            <person name="Osmani S.A."/>
            <person name="Birren B.W."/>
        </authorList>
    </citation>
    <scope>NUCLEOTIDE SEQUENCE [LARGE SCALE GENOMIC DNA]</scope>
    <source>
        <strain evidence="6">FGSC A4 / ATCC 38163 / CBS 112.46 / NRRL 194 / M139</strain>
    </source>
</reference>
<dbReference type="InterPro" id="IPR050654">
    <property type="entry name" value="AChE-related_enzymes"/>
</dbReference>
<dbReference type="InParanoid" id="C8VD02"/>
<keyword evidence="2 3" id="KW-0378">Hydrolase</keyword>
<feature type="domain" description="Carboxylesterase type B" evidence="4">
    <location>
        <begin position="28"/>
        <end position="360"/>
    </location>
</feature>
<accession>C8VD02</accession>
<dbReference type="GeneID" id="2870023"/>
<dbReference type="GO" id="GO:0052689">
    <property type="term" value="F:carboxylic ester hydrolase activity"/>
    <property type="evidence" value="ECO:0000318"/>
    <property type="project" value="GO_Central"/>
</dbReference>
<dbReference type="ESTHER" id="emeni-q5aww4">
    <property type="family name" value="Fungal_carboxylesterase_lipase"/>
</dbReference>
<dbReference type="RefSeq" id="XP_680485.2">
    <property type="nucleotide sequence ID" value="XM_675393.2"/>
</dbReference>
<organism evidence="5 6">
    <name type="scientific">Emericella nidulans (strain FGSC A4 / ATCC 38163 / CBS 112.46 / NRRL 194 / M139)</name>
    <name type="common">Aspergillus nidulans</name>
    <dbReference type="NCBI Taxonomy" id="227321"/>
    <lineage>
        <taxon>Eukaryota</taxon>
        <taxon>Fungi</taxon>
        <taxon>Dikarya</taxon>
        <taxon>Ascomycota</taxon>
        <taxon>Pezizomycotina</taxon>
        <taxon>Eurotiomycetes</taxon>
        <taxon>Eurotiomycetidae</taxon>
        <taxon>Eurotiales</taxon>
        <taxon>Aspergillaceae</taxon>
        <taxon>Aspergillus</taxon>
        <taxon>Aspergillus subgen. Nidulantes</taxon>
    </lineage>
</organism>
<protein>
    <recommendedName>
        <fullName evidence="3">Carboxylic ester hydrolase</fullName>
        <ecNumber evidence="3">3.1.1.-</ecNumber>
    </recommendedName>
</protein>
<dbReference type="OrthoDB" id="408631at2759"/>